<evidence type="ECO:0000256" key="1">
    <source>
        <dbReference type="ARBA" id="ARBA00004173"/>
    </source>
</evidence>
<evidence type="ECO:0000256" key="4">
    <source>
        <dbReference type="ARBA" id="ARBA00022980"/>
    </source>
</evidence>
<dbReference type="SUPFAM" id="SSF57840">
    <property type="entry name" value="Ribosomal protein L36"/>
    <property type="match status" value="1"/>
</dbReference>
<dbReference type="Pfam" id="PF00444">
    <property type="entry name" value="Ribosomal_L36"/>
    <property type="match status" value="1"/>
</dbReference>
<comment type="similarity">
    <text evidence="2">Belongs to the bacterial ribosomal protein bL36 family.</text>
</comment>
<dbReference type="GO" id="GO:0005762">
    <property type="term" value="C:mitochondrial large ribosomal subunit"/>
    <property type="evidence" value="ECO:0007669"/>
    <property type="project" value="TreeGrafter"/>
</dbReference>
<evidence type="ECO:0000256" key="7">
    <source>
        <dbReference type="ARBA" id="ARBA00035239"/>
    </source>
</evidence>
<evidence type="ECO:0000313" key="9">
    <source>
        <dbReference type="EMBL" id="VDI82341.1"/>
    </source>
</evidence>
<reference evidence="9" key="1">
    <citation type="submission" date="2018-11" db="EMBL/GenBank/DDBJ databases">
        <authorList>
            <person name="Alioto T."/>
            <person name="Alioto T."/>
        </authorList>
    </citation>
    <scope>NUCLEOTIDE SEQUENCE</scope>
</reference>
<gene>
    <name evidence="9" type="ORF">MGAL_10B062819</name>
</gene>
<comment type="caution">
    <text evidence="9">The sequence shown here is derived from an EMBL/GenBank/DDBJ whole genome shotgun (WGS) entry which is preliminary data.</text>
</comment>
<dbReference type="PANTHER" id="PTHR46909:SF1">
    <property type="entry name" value="LARGE RIBOSOMAL SUBUNIT PROTEIN BL36M"/>
    <property type="match status" value="1"/>
</dbReference>
<dbReference type="InterPro" id="IPR000473">
    <property type="entry name" value="Ribosomal_bL36"/>
</dbReference>
<evidence type="ECO:0000313" key="10">
    <source>
        <dbReference type="Proteomes" id="UP000596742"/>
    </source>
</evidence>
<accession>A0A8B6HPP9</accession>
<evidence type="ECO:0000256" key="6">
    <source>
        <dbReference type="ARBA" id="ARBA00023274"/>
    </source>
</evidence>
<dbReference type="GO" id="GO:0003735">
    <property type="term" value="F:structural constituent of ribosome"/>
    <property type="evidence" value="ECO:0007669"/>
    <property type="project" value="InterPro"/>
</dbReference>
<dbReference type="PANTHER" id="PTHR46909">
    <property type="entry name" value="39S RIBOSOMAL PROTEIN L36, MITOCHONDRIAL"/>
    <property type="match status" value="1"/>
</dbReference>
<name>A0A8B6HPP9_MYTGA</name>
<dbReference type="Proteomes" id="UP000596742">
    <property type="component" value="Unassembled WGS sequence"/>
</dbReference>
<keyword evidence="10" id="KW-1185">Reference proteome</keyword>
<organism evidence="9 10">
    <name type="scientific">Mytilus galloprovincialis</name>
    <name type="common">Mediterranean mussel</name>
    <dbReference type="NCBI Taxonomy" id="29158"/>
    <lineage>
        <taxon>Eukaryota</taxon>
        <taxon>Metazoa</taxon>
        <taxon>Spiralia</taxon>
        <taxon>Lophotrochozoa</taxon>
        <taxon>Mollusca</taxon>
        <taxon>Bivalvia</taxon>
        <taxon>Autobranchia</taxon>
        <taxon>Pteriomorphia</taxon>
        <taxon>Mytilida</taxon>
        <taxon>Mytiloidea</taxon>
        <taxon>Mytilidae</taxon>
        <taxon>Mytilinae</taxon>
        <taxon>Mytilus</taxon>
    </lineage>
</organism>
<dbReference type="AlphaFoldDB" id="A0A8B6HPP9"/>
<keyword evidence="5" id="KW-0496">Mitochondrion</keyword>
<comment type="subcellular location">
    <subcellularLocation>
        <location evidence="1">Mitochondrion</location>
    </subcellularLocation>
</comment>
<protein>
    <recommendedName>
        <fullName evidence="7">Large ribosomal subunit protein bL36m</fullName>
    </recommendedName>
    <alternativeName>
        <fullName evidence="8">39S ribosomal protein L36, mitochondrial</fullName>
    </alternativeName>
</protein>
<dbReference type="InterPro" id="IPR052143">
    <property type="entry name" value="Mitoribosomal_bL36m"/>
</dbReference>
<evidence type="ECO:0000256" key="3">
    <source>
        <dbReference type="ARBA" id="ARBA00022946"/>
    </source>
</evidence>
<sequence>MSLVRILCRGLVHHGSPAVQATKTITDSISTRLFSCISAYRPQTLTSIQESRSQFPNHGLSKLLLPASTSILSVRTYKPKNVLKLRCDGCYFERRKGRLYVECTLKPRHRQMKKMPSGLLYRDDYSKGKIHEACWWKYRADRYYKQGETEFTHFNWLGDRLGKEI</sequence>
<dbReference type="GO" id="GO:0006412">
    <property type="term" value="P:translation"/>
    <property type="evidence" value="ECO:0007669"/>
    <property type="project" value="InterPro"/>
</dbReference>
<dbReference type="OrthoDB" id="10265903at2759"/>
<evidence type="ECO:0000256" key="5">
    <source>
        <dbReference type="ARBA" id="ARBA00023128"/>
    </source>
</evidence>
<proteinExistence type="inferred from homology"/>
<keyword evidence="3" id="KW-0809">Transit peptide</keyword>
<keyword evidence="6" id="KW-0687">Ribonucleoprotein</keyword>
<evidence type="ECO:0000256" key="2">
    <source>
        <dbReference type="ARBA" id="ARBA00007645"/>
    </source>
</evidence>
<keyword evidence="4 9" id="KW-0689">Ribosomal protein</keyword>
<dbReference type="InterPro" id="IPR035977">
    <property type="entry name" value="Ribosomal_bL36_sp"/>
</dbReference>
<evidence type="ECO:0000256" key="8">
    <source>
        <dbReference type="ARBA" id="ARBA00035411"/>
    </source>
</evidence>
<dbReference type="EMBL" id="UYJE01010340">
    <property type="protein sequence ID" value="VDI82341.1"/>
    <property type="molecule type" value="Genomic_DNA"/>
</dbReference>